<protein>
    <submittedName>
        <fullName evidence="2">Uncharacterized protein</fullName>
    </submittedName>
</protein>
<comment type="caution">
    <text evidence="2">The sequence shown here is derived from an EMBL/GenBank/DDBJ whole genome shotgun (WGS) entry which is preliminary data.</text>
</comment>
<accession>A0ABQ3IHC6</accession>
<feature type="region of interest" description="Disordered" evidence="1">
    <location>
        <begin position="264"/>
        <end position="294"/>
    </location>
</feature>
<name>A0ABQ3IHC6_9GAMM</name>
<keyword evidence="3" id="KW-1185">Reference proteome</keyword>
<evidence type="ECO:0000313" key="3">
    <source>
        <dbReference type="Proteomes" id="UP000626370"/>
    </source>
</evidence>
<dbReference type="RefSeq" id="WP_189377042.1">
    <property type="nucleotide sequence ID" value="NZ_BNAH01000003.1"/>
</dbReference>
<reference evidence="3" key="1">
    <citation type="journal article" date="2019" name="Int. J. Syst. Evol. Microbiol.">
        <title>The Global Catalogue of Microorganisms (GCM) 10K type strain sequencing project: providing services to taxonomists for standard genome sequencing and annotation.</title>
        <authorList>
            <consortium name="The Broad Institute Genomics Platform"/>
            <consortium name="The Broad Institute Genome Sequencing Center for Infectious Disease"/>
            <person name="Wu L."/>
            <person name="Ma J."/>
        </authorList>
    </citation>
    <scope>NUCLEOTIDE SEQUENCE [LARGE SCALE GENOMIC DNA]</scope>
    <source>
        <strain evidence="3">CGMCC 1.15922</strain>
    </source>
</reference>
<feature type="compositionally biased region" description="Polar residues" evidence="1">
    <location>
        <begin position="277"/>
        <end position="294"/>
    </location>
</feature>
<evidence type="ECO:0000256" key="1">
    <source>
        <dbReference type="SAM" id="MobiDB-lite"/>
    </source>
</evidence>
<proteinExistence type="predicted"/>
<dbReference type="Proteomes" id="UP000626370">
    <property type="component" value="Unassembled WGS sequence"/>
</dbReference>
<sequence length="487" mass="55292">MIERKNDFKVIFLSLLVFLGIFSASIFAEESSEAFSLKVASDLKKKHNPMDTFNLWMKLKSGKATSTYSFEDAIKLIKATPEYDILHKSASASPYTLAQLRKSMDEHIEVKEESDKKAWEQAVEPISMYGRQLALKDALNLTCDLSYLQRFKEDNTWFVTGQWREYGKYGLDELFDPVYLHRFCYEDLFPKLKEIYDKQETQEALELAVKKYVSRAPLSGSATCKGCEPMRMLSDRLWVPKGQKYFEDRIKEFKTLALKKASPIQQPSVTPEPARTNKATETKVSNNSTDLSGCQTGSGNNSLLNALEKRCSYDLSTRDQQFLFGFVQYFIDGCKNVSIYPENRTKIYNFKMNQTYTGGITNYSGSLDDAAMDPLKSGGVMNAGVKAGEAIGCNARGEKMLNNVPYILEQATKSKAGEPNFVKECVSYYNGKFDYDERKCKCVADIMMTVMPGIHQTSFSPELFKESIKRSPFLSMRIMGTCKAFNF</sequence>
<gene>
    <name evidence="2" type="ORF">GCM10011501_10320</name>
</gene>
<dbReference type="EMBL" id="BNAH01000003">
    <property type="protein sequence ID" value="GHE83659.1"/>
    <property type="molecule type" value="Genomic_DNA"/>
</dbReference>
<evidence type="ECO:0000313" key="2">
    <source>
        <dbReference type="EMBL" id="GHE83659.1"/>
    </source>
</evidence>
<organism evidence="2 3">
    <name type="scientific">Thalassotalea profundi</name>
    <dbReference type="NCBI Taxonomy" id="2036687"/>
    <lineage>
        <taxon>Bacteria</taxon>
        <taxon>Pseudomonadati</taxon>
        <taxon>Pseudomonadota</taxon>
        <taxon>Gammaproteobacteria</taxon>
        <taxon>Alteromonadales</taxon>
        <taxon>Colwelliaceae</taxon>
        <taxon>Thalassotalea</taxon>
    </lineage>
</organism>